<evidence type="ECO:0000259" key="7">
    <source>
        <dbReference type="Pfam" id="PF01935"/>
    </source>
</evidence>
<keyword evidence="1" id="KW-0547">Nucleotide-binding</keyword>
<dbReference type="InterPro" id="IPR002789">
    <property type="entry name" value="HerA_central"/>
</dbReference>
<dbReference type="GO" id="GO:0004386">
    <property type="term" value="F:helicase activity"/>
    <property type="evidence" value="ECO:0007669"/>
    <property type="project" value="UniProtKB-KW"/>
</dbReference>
<dbReference type="AlphaFoldDB" id="A0A1N6GQD2"/>
<dbReference type="STRING" id="1416779.SAMN05444409_1986"/>
<evidence type="ECO:0008006" key="11">
    <source>
        <dbReference type="Google" id="ProtNLM"/>
    </source>
</evidence>
<keyword evidence="4" id="KW-0067">ATP-binding</keyword>
<dbReference type="Proteomes" id="UP000185207">
    <property type="component" value="Unassembled WGS sequence"/>
</dbReference>
<dbReference type="PANTHER" id="PTHR42957">
    <property type="entry name" value="HELICASE MJ1565-RELATED"/>
    <property type="match status" value="1"/>
</dbReference>
<gene>
    <name evidence="9" type="ORF">SAMN05444409_1986</name>
</gene>
<protein>
    <recommendedName>
        <fullName evidence="11">ATP-binding protein</fullName>
    </recommendedName>
</protein>
<evidence type="ECO:0000256" key="4">
    <source>
        <dbReference type="ARBA" id="ARBA00022840"/>
    </source>
</evidence>
<dbReference type="InterPro" id="IPR008571">
    <property type="entry name" value="HerA-like"/>
</dbReference>
<organism evidence="9 10">
    <name type="scientific">Epilithonimonas zeae</name>
    <dbReference type="NCBI Taxonomy" id="1416779"/>
    <lineage>
        <taxon>Bacteria</taxon>
        <taxon>Pseudomonadati</taxon>
        <taxon>Bacteroidota</taxon>
        <taxon>Flavobacteriia</taxon>
        <taxon>Flavobacteriales</taxon>
        <taxon>Weeksellaceae</taxon>
        <taxon>Chryseobacterium group</taxon>
        <taxon>Epilithonimonas</taxon>
    </lineage>
</organism>
<reference evidence="10" key="1">
    <citation type="submission" date="2016-11" db="EMBL/GenBank/DDBJ databases">
        <authorList>
            <person name="Varghese N."/>
            <person name="Submissions S."/>
        </authorList>
    </citation>
    <scope>NUCLEOTIDE SEQUENCE [LARGE SCALE GENOMIC DNA]</scope>
    <source>
        <strain evidence="10">DSM 27623</strain>
    </source>
</reference>
<evidence type="ECO:0000256" key="3">
    <source>
        <dbReference type="ARBA" id="ARBA00022806"/>
    </source>
</evidence>
<dbReference type="InterPro" id="IPR027417">
    <property type="entry name" value="P-loop_NTPase"/>
</dbReference>
<evidence type="ECO:0000259" key="8">
    <source>
        <dbReference type="Pfam" id="PF05872"/>
    </source>
</evidence>
<feature type="domain" description="Helicase HerA central" evidence="7">
    <location>
        <begin position="150"/>
        <end position="338"/>
    </location>
</feature>
<dbReference type="InterPro" id="IPR033186">
    <property type="entry name" value="HerA_C"/>
</dbReference>
<dbReference type="Gene3D" id="3.40.50.300">
    <property type="entry name" value="P-loop containing nucleotide triphosphate hydrolases"/>
    <property type="match status" value="2"/>
</dbReference>
<dbReference type="OrthoDB" id="9806951at2"/>
<dbReference type="SUPFAM" id="SSF52540">
    <property type="entry name" value="P-loop containing nucleoside triphosphate hydrolases"/>
    <property type="match status" value="1"/>
</dbReference>
<dbReference type="RefSeq" id="WP_074235100.1">
    <property type="nucleotide sequence ID" value="NZ_FSRK01000001.1"/>
</dbReference>
<keyword evidence="5" id="KW-0238">DNA-binding</keyword>
<proteinExistence type="predicted"/>
<feature type="domain" description="Helicase HerA-like C-terminal" evidence="8">
    <location>
        <begin position="455"/>
        <end position="561"/>
    </location>
</feature>
<name>A0A1N6GQD2_9FLAO</name>
<dbReference type="PANTHER" id="PTHR42957:SF1">
    <property type="entry name" value="HELICASE MJ1565-RELATED"/>
    <property type="match status" value="1"/>
</dbReference>
<accession>A0A1N6GQD2</accession>
<evidence type="ECO:0000313" key="9">
    <source>
        <dbReference type="EMBL" id="SIO09749.1"/>
    </source>
</evidence>
<dbReference type="Pfam" id="PF01935">
    <property type="entry name" value="DUF87"/>
    <property type="match status" value="1"/>
</dbReference>
<sequence length="587" mass="65990">MSNNPFNHSHFIGYINQVLPQYVKVHFPSSVLMKSFTFYGEELKGGLVGNYVVIEGEKYGFLGKILELSLPEKERLELSEKSFSTKDFHPTGKIEILLSFELFNPTKIDKGLNSLPMIGSKVFICSSEFIKGYFKNFGVKDGYIGTPPTINVGHLTYDKSTVVELSQQALFGRHCAIVGTTGGGKSYTVSRLLQGIIENKNKAIIIDPTGEYSNFDSLEGKSSTPLILSKDSFFHYSNLTVADLFVLLKPSGQVQAPKLMEAIKSLKVLRILENNIDNDLIIKSDENTYSIKIKDQVRENIYVKDKNIVKAGNSIKPFNRIYNTFIKEIESISSNFDIRNLGLQITKECIYDIDRNDSKKWGGHNEGHLNNCVSLILRINNLINNPEFNKVFGFSKLKSDDNELINGINTFIDNELNLLRISFEDVSFDFQAREILANAVGKFLLGLARNQKFKKKPLVLFIDEAHQYLNKKVKDEYFESTDLSAFDSIAKECRKYGLFLCLATQMPRDIPNGTLSQIGTFITHRLINYQDKEAIANACSSANKDTLAFLPVLGSGEALLMGVDFPMAVMLKIESPQIKPNSETPLF</sequence>
<keyword evidence="3" id="KW-0347">Helicase</keyword>
<dbReference type="GO" id="GO:0003677">
    <property type="term" value="F:DNA binding"/>
    <property type="evidence" value="ECO:0007669"/>
    <property type="project" value="UniProtKB-KW"/>
</dbReference>
<evidence type="ECO:0000256" key="2">
    <source>
        <dbReference type="ARBA" id="ARBA00022801"/>
    </source>
</evidence>
<keyword evidence="6" id="KW-0413">Isomerase</keyword>
<dbReference type="GO" id="GO:0016787">
    <property type="term" value="F:hydrolase activity"/>
    <property type="evidence" value="ECO:0007669"/>
    <property type="project" value="UniProtKB-KW"/>
</dbReference>
<evidence type="ECO:0000256" key="5">
    <source>
        <dbReference type="ARBA" id="ARBA00023125"/>
    </source>
</evidence>
<evidence type="ECO:0000256" key="6">
    <source>
        <dbReference type="ARBA" id="ARBA00023235"/>
    </source>
</evidence>
<dbReference type="Pfam" id="PF05872">
    <property type="entry name" value="HerA_C"/>
    <property type="match status" value="1"/>
</dbReference>
<evidence type="ECO:0000256" key="1">
    <source>
        <dbReference type="ARBA" id="ARBA00022741"/>
    </source>
</evidence>
<keyword evidence="10" id="KW-1185">Reference proteome</keyword>
<dbReference type="EMBL" id="FSRK01000001">
    <property type="protein sequence ID" value="SIO09749.1"/>
    <property type="molecule type" value="Genomic_DNA"/>
</dbReference>
<dbReference type="GO" id="GO:0005524">
    <property type="term" value="F:ATP binding"/>
    <property type="evidence" value="ECO:0007669"/>
    <property type="project" value="UniProtKB-KW"/>
</dbReference>
<keyword evidence="2" id="KW-0378">Hydrolase</keyword>
<evidence type="ECO:0000313" key="10">
    <source>
        <dbReference type="Proteomes" id="UP000185207"/>
    </source>
</evidence>